<gene>
    <name evidence="2" type="ORF">J1N35_024944</name>
</gene>
<name>A0A9D3ZX76_9ROSI</name>
<dbReference type="OrthoDB" id="1434384at2759"/>
<dbReference type="PANTHER" id="PTHR46033">
    <property type="entry name" value="PROTEIN MAIN-LIKE 2"/>
    <property type="match status" value="1"/>
</dbReference>
<protein>
    <recommendedName>
        <fullName evidence="1">Aminotransferase-like plant mobile domain-containing protein</fullName>
    </recommendedName>
</protein>
<dbReference type="AlphaFoldDB" id="A0A9D3ZX76"/>
<dbReference type="EMBL" id="JAIQCV010000008">
    <property type="protein sequence ID" value="KAH1072616.1"/>
    <property type="molecule type" value="Genomic_DNA"/>
</dbReference>
<dbReference type="PANTHER" id="PTHR46033:SF8">
    <property type="entry name" value="PROTEIN MAINTENANCE OF MERISTEMS-LIKE"/>
    <property type="match status" value="1"/>
</dbReference>
<comment type="caution">
    <text evidence="2">The sequence shown here is derived from an EMBL/GenBank/DDBJ whole genome shotgun (WGS) entry which is preliminary data.</text>
</comment>
<reference evidence="2 3" key="1">
    <citation type="journal article" date="2021" name="Plant Biotechnol. J.">
        <title>Multi-omics assisted identification of the key and species-specific regulatory components of drought-tolerant mechanisms in Gossypium stocksii.</title>
        <authorList>
            <person name="Yu D."/>
            <person name="Ke L."/>
            <person name="Zhang D."/>
            <person name="Wu Y."/>
            <person name="Sun Y."/>
            <person name="Mei J."/>
            <person name="Sun J."/>
            <person name="Sun Y."/>
        </authorList>
    </citation>
    <scope>NUCLEOTIDE SEQUENCE [LARGE SCALE GENOMIC DNA]</scope>
    <source>
        <strain evidence="3">cv. E1</strain>
        <tissue evidence="2">Leaf</tissue>
    </source>
</reference>
<keyword evidence="3" id="KW-1185">Reference proteome</keyword>
<feature type="domain" description="Aminotransferase-like plant mobile" evidence="1">
    <location>
        <begin position="19"/>
        <end position="100"/>
    </location>
</feature>
<organism evidence="2 3">
    <name type="scientific">Gossypium stocksii</name>
    <dbReference type="NCBI Taxonomy" id="47602"/>
    <lineage>
        <taxon>Eukaryota</taxon>
        <taxon>Viridiplantae</taxon>
        <taxon>Streptophyta</taxon>
        <taxon>Embryophyta</taxon>
        <taxon>Tracheophyta</taxon>
        <taxon>Spermatophyta</taxon>
        <taxon>Magnoliopsida</taxon>
        <taxon>eudicotyledons</taxon>
        <taxon>Gunneridae</taxon>
        <taxon>Pentapetalae</taxon>
        <taxon>rosids</taxon>
        <taxon>malvids</taxon>
        <taxon>Malvales</taxon>
        <taxon>Malvaceae</taxon>
        <taxon>Malvoideae</taxon>
        <taxon>Gossypium</taxon>
    </lineage>
</organism>
<accession>A0A9D3ZX76</accession>
<dbReference type="InterPro" id="IPR019557">
    <property type="entry name" value="AminoTfrase-like_pln_mobile"/>
</dbReference>
<dbReference type="Proteomes" id="UP000828251">
    <property type="component" value="Unassembled WGS sequence"/>
</dbReference>
<evidence type="ECO:0000259" key="1">
    <source>
        <dbReference type="Pfam" id="PF10536"/>
    </source>
</evidence>
<proteinExistence type="predicted"/>
<dbReference type="GO" id="GO:0010073">
    <property type="term" value="P:meristem maintenance"/>
    <property type="evidence" value="ECO:0007669"/>
    <property type="project" value="InterPro"/>
</dbReference>
<sequence>MERSLKIDRDGDRGLVLTVLLSTVERWRPETHTFHLPCGECTITLEDIALQLGLPIDENVVTGVSSISRPARLCYELLGRSPSEGKFATLQFSWLKANFEYLPSTATELEVMQAA</sequence>
<dbReference type="Pfam" id="PF10536">
    <property type="entry name" value="PMD"/>
    <property type="match status" value="1"/>
</dbReference>
<evidence type="ECO:0000313" key="2">
    <source>
        <dbReference type="EMBL" id="KAH1072616.1"/>
    </source>
</evidence>
<dbReference type="InterPro" id="IPR044824">
    <property type="entry name" value="MAIN-like"/>
</dbReference>
<evidence type="ECO:0000313" key="3">
    <source>
        <dbReference type="Proteomes" id="UP000828251"/>
    </source>
</evidence>